<feature type="transmembrane region" description="Helical" evidence="2">
    <location>
        <begin position="300"/>
        <end position="319"/>
    </location>
</feature>
<dbReference type="KEGG" id="ote:Oter_0123"/>
<keyword evidence="2" id="KW-1133">Transmembrane helix</keyword>
<feature type="transmembrane region" description="Helical" evidence="2">
    <location>
        <begin position="455"/>
        <end position="474"/>
    </location>
</feature>
<feature type="transmembrane region" description="Helical" evidence="2">
    <location>
        <begin position="425"/>
        <end position="443"/>
    </location>
</feature>
<proteinExistence type="predicted"/>
<dbReference type="EMBL" id="CP001032">
    <property type="protein sequence ID" value="ACB73414.1"/>
    <property type="molecule type" value="Genomic_DNA"/>
</dbReference>
<dbReference type="STRING" id="452637.Oter_0123"/>
<keyword evidence="2" id="KW-0472">Membrane</keyword>
<dbReference type="Gene3D" id="3.40.50.150">
    <property type="entry name" value="Vaccinia Virus protein VP39"/>
    <property type="match status" value="1"/>
</dbReference>
<dbReference type="Proteomes" id="UP000007013">
    <property type="component" value="Chromosome"/>
</dbReference>
<evidence type="ECO:0000313" key="4">
    <source>
        <dbReference type="Proteomes" id="UP000007013"/>
    </source>
</evidence>
<feature type="transmembrane region" description="Helical" evidence="2">
    <location>
        <begin position="273"/>
        <end position="294"/>
    </location>
</feature>
<organism evidence="3 4">
    <name type="scientific">Opitutus terrae (strain DSM 11246 / JCM 15787 / PB90-1)</name>
    <dbReference type="NCBI Taxonomy" id="452637"/>
    <lineage>
        <taxon>Bacteria</taxon>
        <taxon>Pseudomonadati</taxon>
        <taxon>Verrucomicrobiota</taxon>
        <taxon>Opitutia</taxon>
        <taxon>Opitutales</taxon>
        <taxon>Opitutaceae</taxon>
        <taxon>Opitutus</taxon>
    </lineage>
</organism>
<feature type="transmembrane region" description="Helical" evidence="2">
    <location>
        <begin position="240"/>
        <end position="261"/>
    </location>
</feature>
<sequence>MLPFAFSIFTGAFLLFAVQPLVGKYILPWFGGGPGVWNTCLLFFQTALLGGYAYAHLTSTRLTPRRQAILHLMLLAAALLLLPIVPGAQWKPQGDANPTWRILLLLTATVGLPYFVLSATGPLMQQWFSLVQAGRSPYRLYALSNVGSLLALLSYPFYFEREFTRQAQGQLWSVGLGVYALACVWCAWQLWRRAPAGAPARVAAGDSPPVSPLDRLLWFMLAAIASMLLLATTNKLCQDLAVIPFLWILPLSLYLLSFILCFDHPRWYSRTGFTALFVLGAFVDVHLLFAGHNARLVQQVLGYSTTLFAACMLCHGELFRLRPPPARLTSFYLLIAAGGATGGFVVAVLAPLTFDRYLELQIGLWLLSYLLAVLAYRHRSRAFAVGTALGAVLSVVVVPALKAAASRDVDPWTGFVEQVTSFGRSYWAYALLGAVVFLIGFVSRRGFVREWQASIAHFVMIFSIGLGGLMIVQIRRDSGDAIVTTRDFYGVLKVFDHNPGDADLHYRTLVHGVTSHGLQLMQPPQADWTTTYYTERSGIGLAVAHMNRDQRHLPRRIGLVGLGTGTVAMYGQSGDEVRIYEIDPQVERLARSHFSYLARTPAAVTVVLGDARLSMERELERGEEQQFDILALDAFSSDAIPAHLLTTEAFGIYLRHLKRNGVIAVHTSNRYLDLEPVVVNAAKHFKLGWAVISDNPPDKQWWVFRSTWILLTRDESLLTSDAVTEHTDTYVPSTRQAKLWTDDHASLYEVLK</sequence>
<dbReference type="InterPro" id="IPR029063">
    <property type="entry name" value="SAM-dependent_MTases_sf"/>
</dbReference>
<dbReference type="eggNOG" id="COG4122">
    <property type="taxonomic scope" value="Bacteria"/>
</dbReference>
<evidence type="ECO:0000256" key="1">
    <source>
        <dbReference type="ARBA" id="ARBA00023115"/>
    </source>
</evidence>
<feature type="transmembrane region" description="Helical" evidence="2">
    <location>
        <begin position="216"/>
        <end position="234"/>
    </location>
</feature>
<dbReference type="AlphaFoldDB" id="B1ZMG1"/>
<dbReference type="SUPFAM" id="SSF53335">
    <property type="entry name" value="S-adenosyl-L-methionine-dependent methyltransferases"/>
    <property type="match status" value="1"/>
</dbReference>
<keyword evidence="4" id="KW-1185">Reference proteome</keyword>
<feature type="transmembrane region" description="Helical" evidence="2">
    <location>
        <begin position="360"/>
        <end position="376"/>
    </location>
</feature>
<dbReference type="RefSeq" id="WP_012372952.1">
    <property type="nucleotide sequence ID" value="NC_010571.1"/>
</dbReference>
<feature type="transmembrane region" description="Helical" evidence="2">
    <location>
        <begin position="171"/>
        <end position="191"/>
    </location>
</feature>
<dbReference type="OrthoDB" id="9761985at2"/>
<accession>B1ZMG1</accession>
<gene>
    <name evidence="3" type="ordered locus">Oter_0123</name>
</gene>
<dbReference type="NCBIfam" id="NF037959">
    <property type="entry name" value="MFS_SpdSyn"/>
    <property type="match status" value="1"/>
</dbReference>
<keyword evidence="2" id="KW-0812">Transmembrane</keyword>
<dbReference type="GO" id="GO:0006596">
    <property type="term" value="P:polyamine biosynthetic process"/>
    <property type="evidence" value="ECO:0007669"/>
    <property type="project" value="UniProtKB-KW"/>
</dbReference>
<dbReference type="PANTHER" id="PTHR43317:SF1">
    <property type="entry name" value="THERMOSPERMINE SYNTHASE ACAULIS5"/>
    <property type="match status" value="1"/>
</dbReference>
<dbReference type="PANTHER" id="PTHR43317">
    <property type="entry name" value="THERMOSPERMINE SYNTHASE ACAULIS5"/>
    <property type="match status" value="1"/>
</dbReference>
<name>B1ZMG1_OPITP</name>
<evidence type="ECO:0000313" key="3">
    <source>
        <dbReference type="EMBL" id="ACB73414.1"/>
    </source>
</evidence>
<dbReference type="HOGENOM" id="CLU_021206_0_0_0"/>
<feature type="transmembrane region" description="Helical" evidence="2">
    <location>
        <begin position="100"/>
        <end position="117"/>
    </location>
</feature>
<feature type="transmembrane region" description="Helical" evidence="2">
    <location>
        <begin position="36"/>
        <end position="57"/>
    </location>
</feature>
<evidence type="ECO:0000256" key="2">
    <source>
        <dbReference type="SAM" id="Phobius"/>
    </source>
</evidence>
<feature type="transmembrane region" description="Helical" evidence="2">
    <location>
        <begin position="331"/>
        <end position="354"/>
    </location>
</feature>
<feature type="transmembrane region" description="Helical" evidence="2">
    <location>
        <begin position="383"/>
        <end position="405"/>
    </location>
</feature>
<keyword evidence="1" id="KW-0620">Polyamine biosynthesis</keyword>
<reference evidence="3 4" key="1">
    <citation type="journal article" date="2011" name="J. Bacteriol.">
        <title>Genome sequence of the verrucomicrobium Opitutus terrae PB90-1, an abundant inhabitant of rice paddy soil ecosystems.</title>
        <authorList>
            <person name="van Passel M.W."/>
            <person name="Kant R."/>
            <person name="Palva A."/>
            <person name="Copeland A."/>
            <person name="Lucas S."/>
            <person name="Lapidus A."/>
            <person name="Glavina del Rio T."/>
            <person name="Pitluck S."/>
            <person name="Goltsman E."/>
            <person name="Clum A."/>
            <person name="Sun H."/>
            <person name="Schmutz J."/>
            <person name="Larimer F.W."/>
            <person name="Land M.L."/>
            <person name="Hauser L."/>
            <person name="Kyrpides N."/>
            <person name="Mikhailova N."/>
            <person name="Richardson P.P."/>
            <person name="Janssen P.H."/>
            <person name="de Vos W.M."/>
            <person name="Smidt H."/>
        </authorList>
    </citation>
    <scope>NUCLEOTIDE SEQUENCE [LARGE SCALE GENOMIC DNA]</scope>
    <source>
        <strain evidence="4">DSM 11246 / JCM 15787 / PB90-1</strain>
    </source>
</reference>
<protein>
    <submittedName>
        <fullName evidence="3">Integral membrane protein-like protein</fullName>
    </submittedName>
</protein>
<feature type="transmembrane region" description="Helical" evidence="2">
    <location>
        <begin position="69"/>
        <end position="88"/>
    </location>
</feature>
<feature type="transmembrane region" description="Helical" evidence="2">
    <location>
        <begin position="138"/>
        <end position="159"/>
    </location>
</feature>